<accession>A0ABR6GR72</accession>
<evidence type="ECO:0000313" key="4">
    <source>
        <dbReference type="Proteomes" id="UP000574369"/>
    </source>
</evidence>
<protein>
    <submittedName>
        <fullName evidence="3">Pimeloyl-ACP methyl ester carboxylesterase</fullName>
    </submittedName>
</protein>
<dbReference type="SUPFAM" id="SSF53474">
    <property type="entry name" value="alpha/beta-Hydrolases"/>
    <property type="match status" value="1"/>
</dbReference>
<organism evidence="3 4">
    <name type="scientific">Roseateles terrae</name>
    <dbReference type="NCBI Taxonomy" id="431060"/>
    <lineage>
        <taxon>Bacteria</taxon>
        <taxon>Pseudomonadati</taxon>
        <taxon>Pseudomonadota</taxon>
        <taxon>Betaproteobacteria</taxon>
        <taxon>Burkholderiales</taxon>
        <taxon>Sphaerotilaceae</taxon>
        <taxon>Roseateles</taxon>
    </lineage>
</organism>
<feature type="chain" id="PRO_5047209063" evidence="1">
    <location>
        <begin position="35"/>
        <end position="312"/>
    </location>
</feature>
<keyword evidence="1" id="KW-0732">Signal</keyword>
<dbReference type="PANTHER" id="PTHR43798">
    <property type="entry name" value="MONOACYLGLYCEROL LIPASE"/>
    <property type="match status" value="1"/>
</dbReference>
<proteinExistence type="predicted"/>
<reference evidence="3 4" key="1">
    <citation type="submission" date="2020-08" db="EMBL/GenBank/DDBJ databases">
        <title>Genomic Encyclopedia of Type Strains, Phase III (KMG-III): the genomes of soil and plant-associated and newly described type strains.</title>
        <authorList>
            <person name="Whitman W."/>
        </authorList>
    </citation>
    <scope>NUCLEOTIDE SEQUENCE [LARGE SCALE GENOMIC DNA]</scope>
    <source>
        <strain evidence="3 4">CECT 7247</strain>
    </source>
</reference>
<gene>
    <name evidence="3" type="ORF">FHS28_002009</name>
</gene>
<dbReference type="EMBL" id="JACHXO010000003">
    <property type="protein sequence ID" value="MBB3194613.1"/>
    <property type="molecule type" value="Genomic_DNA"/>
</dbReference>
<keyword evidence="4" id="KW-1185">Reference proteome</keyword>
<comment type="caution">
    <text evidence="3">The sequence shown here is derived from an EMBL/GenBank/DDBJ whole genome shotgun (WGS) entry which is preliminary data.</text>
</comment>
<dbReference type="RefSeq" id="WP_184294493.1">
    <property type="nucleotide sequence ID" value="NZ_JACHXO010000003.1"/>
</dbReference>
<evidence type="ECO:0000259" key="2">
    <source>
        <dbReference type="Pfam" id="PF12697"/>
    </source>
</evidence>
<dbReference type="Pfam" id="PF12697">
    <property type="entry name" value="Abhydrolase_6"/>
    <property type="match status" value="1"/>
</dbReference>
<feature type="signal peptide" evidence="1">
    <location>
        <begin position="1"/>
        <end position="34"/>
    </location>
</feature>
<dbReference type="Proteomes" id="UP000574369">
    <property type="component" value="Unassembled WGS sequence"/>
</dbReference>
<dbReference type="InterPro" id="IPR029058">
    <property type="entry name" value="AB_hydrolase_fold"/>
</dbReference>
<dbReference type="Gene3D" id="3.40.50.1820">
    <property type="entry name" value="alpha/beta hydrolase"/>
    <property type="match status" value="1"/>
</dbReference>
<evidence type="ECO:0000256" key="1">
    <source>
        <dbReference type="SAM" id="SignalP"/>
    </source>
</evidence>
<dbReference type="InterPro" id="IPR050266">
    <property type="entry name" value="AB_hydrolase_sf"/>
</dbReference>
<feature type="domain" description="AB hydrolase-1" evidence="2">
    <location>
        <begin position="53"/>
        <end position="289"/>
    </location>
</feature>
<dbReference type="InterPro" id="IPR000073">
    <property type="entry name" value="AB_hydrolase_1"/>
</dbReference>
<sequence length="312" mass="34144">MKFCQNVKSRFNTGLFAVAVAIVVSLSSARSCEAAVTEFQGLRIEVQGEGRPVLMIPGLNSAAATWSETCAALQPQVQCHIVQLPGFAGQPAVQTEQFLPAMRDRLWAYLDAQHLQRPVVMGHSLGGALALMMAAQRPGDIDRLVIVDALPFIGGLRGPSVTPEQARQMAQGMRQQMLSIPPELWKDGAAQGARGMSRDAERTRQILDWIQTSDRLTSIQAMSELWGADLRPLLPTITAPVLVLAAWAAYEPMGSTMEGTRSLVAQQYAGLPRMTLMMSERGYHFLMWDDAPWLQAQVRSFLAPAQPPKPLP</sequence>
<evidence type="ECO:0000313" key="3">
    <source>
        <dbReference type="EMBL" id="MBB3194613.1"/>
    </source>
</evidence>
<name>A0ABR6GR72_9BURK</name>